<dbReference type="GO" id="GO:0005666">
    <property type="term" value="C:RNA polymerase III complex"/>
    <property type="evidence" value="ECO:0007669"/>
    <property type="project" value="TreeGrafter"/>
</dbReference>
<keyword evidence="3" id="KW-1185">Reference proteome</keyword>
<proteinExistence type="predicted"/>
<gene>
    <name evidence="1" type="ORF">SS50377_16650</name>
    <name evidence="2" type="ORF">SS50377_20935</name>
</gene>
<dbReference type="Proteomes" id="UP000018208">
    <property type="component" value="Unassembled WGS sequence"/>
</dbReference>
<dbReference type="VEuPathDB" id="GiardiaDB:SS50377_20935"/>
<dbReference type="PANTHER" id="PTHR12069:SF0">
    <property type="entry name" value="DNA-DIRECTED RNA POLYMERASE III SUBUNIT RPC5"/>
    <property type="match status" value="1"/>
</dbReference>
<dbReference type="EMBL" id="KI546135">
    <property type="protein sequence ID" value="EST43608.1"/>
    <property type="molecule type" value="Genomic_DNA"/>
</dbReference>
<name>V6LH23_9EUKA</name>
<dbReference type="Pfam" id="PF04801">
    <property type="entry name" value="RPC5"/>
    <property type="match status" value="1"/>
</dbReference>
<protein>
    <submittedName>
        <fullName evidence="1">Uncharacterized protein</fullName>
    </submittedName>
</protein>
<dbReference type="InterPro" id="IPR006886">
    <property type="entry name" value="RNA_pol_III_Rpc5"/>
</dbReference>
<sequence length="401" mass="46666">MDPEIETSDSIIEEIEIEFNQPPNQQLLHLYQFPIRPNFREYAAPQQITYYPEHNKLNFQTPLDIHDNFDPDHEYNELTNMQFTGSAVHHFAKKQNFAIGTFLNSRLIIQPISEIYTIQPDFTYINSKFQAEIDPYEKLDNNVLTLPNYLQTVPYTYSYIQHDATEKERFQFSTPSSPLPFDVPPDRYKNLFTTTQNSLQKLSNQLQTRPDLRSKCELLVRDQRIISLEQAKRLVKETGLLHENLINFAQNVLGIYVIQSRFAVPEMLQRARDFVLFYIAIGGIEVEGIDQAGVENRIQFIIDEKQNVKIDRKYIKKMTNLSTQNMSRIFELDGLIQPQGDDWVFGFTPDYVYLQENMSQIAKTLAEAAGVVLKDVEGGREILETKNEGYSAKVMKIIREE</sequence>
<organism evidence="1">
    <name type="scientific">Spironucleus salmonicida</name>
    <dbReference type="NCBI Taxonomy" id="348837"/>
    <lineage>
        <taxon>Eukaryota</taxon>
        <taxon>Metamonada</taxon>
        <taxon>Diplomonadida</taxon>
        <taxon>Hexamitidae</taxon>
        <taxon>Hexamitinae</taxon>
        <taxon>Spironucleus</taxon>
    </lineage>
</organism>
<accession>V6LH23</accession>
<dbReference type="PANTHER" id="PTHR12069">
    <property type="entry name" value="DNA-DIRECTED RNA POLYMERASES III 80 KDA POLYPEPTIDE RNA POLYMERASE III SUBUNIT 5"/>
    <property type="match status" value="1"/>
</dbReference>
<dbReference type="EMBL" id="AUWU02000001">
    <property type="protein sequence ID" value="KAH0577581.1"/>
    <property type="molecule type" value="Genomic_DNA"/>
</dbReference>
<evidence type="ECO:0000313" key="2">
    <source>
        <dbReference type="EMBL" id="KAH0577581.1"/>
    </source>
</evidence>
<dbReference type="AlphaFoldDB" id="V6LH23"/>
<reference evidence="2" key="2">
    <citation type="submission" date="2020-12" db="EMBL/GenBank/DDBJ databases">
        <title>New Spironucleus salmonicida genome in near-complete chromosomes.</title>
        <authorList>
            <person name="Xu F."/>
            <person name="Kurt Z."/>
            <person name="Jimenez-Gonzalez A."/>
            <person name="Astvaldsson A."/>
            <person name="Andersson J.O."/>
            <person name="Svard S.G."/>
        </authorList>
    </citation>
    <scope>NUCLEOTIDE SEQUENCE</scope>
    <source>
        <strain evidence="2">ATCC 50377</strain>
    </source>
</reference>
<dbReference type="GO" id="GO:0042797">
    <property type="term" value="P:tRNA transcription by RNA polymerase III"/>
    <property type="evidence" value="ECO:0007669"/>
    <property type="project" value="TreeGrafter"/>
</dbReference>
<evidence type="ECO:0000313" key="1">
    <source>
        <dbReference type="EMBL" id="EST43608.1"/>
    </source>
</evidence>
<evidence type="ECO:0000313" key="3">
    <source>
        <dbReference type="Proteomes" id="UP000018208"/>
    </source>
</evidence>
<reference evidence="1 2" key="1">
    <citation type="journal article" date="2014" name="PLoS Genet.">
        <title>The Genome of Spironucleus salmonicida Highlights a Fish Pathogen Adapted to Fluctuating Environments.</title>
        <authorList>
            <person name="Xu F."/>
            <person name="Jerlstrom-Hultqvist J."/>
            <person name="Einarsson E."/>
            <person name="Astvaldsson A."/>
            <person name="Svard S.G."/>
            <person name="Andersson J.O."/>
        </authorList>
    </citation>
    <scope>NUCLEOTIDE SEQUENCE</scope>
    <source>
        <strain evidence="2">ATCC 50377</strain>
    </source>
</reference>